<evidence type="ECO:0000313" key="3">
    <source>
        <dbReference type="EMBL" id="RIV88797.1"/>
    </source>
</evidence>
<evidence type="ECO:0000256" key="1">
    <source>
        <dbReference type="SAM" id="Phobius"/>
    </source>
</evidence>
<keyword evidence="4" id="KW-1185">Reference proteome</keyword>
<keyword evidence="1" id="KW-0472">Membrane</keyword>
<dbReference type="AlphaFoldDB" id="A0A418NVZ6"/>
<protein>
    <submittedName>
        <fullName evidence="3">Pilus assembly protein</fullName>
    </submittedName>
</protein>
<sequence>MGCWRGLYLQCQPHGADRMIAMKIKCLLSRIRHDEKGASAIEFALLSPALILMMVGVLQVGIAFQNYNALRGLSSDVARYAMVQYQTGNTISNSQIETWAENHALGAPYLLEQSRVNAVVTTPGTQRVDGATEIQLVVSYQIESFLGFAGIEFPFITYTRPIFLV</sequence>
<organism evidence="3 4">
    <name type="scientific">Aurantiacibacter zhengii</name>
    <dbReference type="NCBI Taxonomy" id="2307003"/>
    <lineage>
        <taxon>Bacteria</taxon>
        <taxon>Pseudomonadati</taxon>
        <taxon>Pseudomonadota</taxon>
        <taxon>Alphaproteobacteria</taxon>
        <taxon>Sphingomonadales</taxon>
        <taxon>Erythrobacteraceae</taxon>
        <taxon>Aurantiacibacter</taxon>
    </lineage>
</organism>
<dbReference type="InterPro" id="IPR012495">
    <property type="entry name" value="TadE-like_dom"/>
</dbReference>
<evidence type="ECO:0000313" key="4">
    <source>
        <dbReference type="Proteomes" id="UP000286576"/>
    </source>
</evidence>
<name>A0A418NVZ6_9SPHN</name>
<dbReference type="EMBL" id="QXFL01000001">
    <property type="protein sequence ID" value="RIV88797.1"/>
    <property type="molecule type" value="Genomic_DNA"/>
</dbReference>
<dbReference type="Proteomes" id="UP000286576">
    <property type="component" value="Unassembled WGS sequence"/>
</dbReference>
<accession>A0A418NVZ6</accession>
<keyword evidence="1" id="KW-0812">Transmembrane</keyword>
<gene>
    <name evidence="3" type="ORF">D2V07_00530</name>
</gene>
<dbReference type="Pfam" id="PF07811">
    <property type="entry name" value="TadE"/>
    <property type="match status" value="1"/>
</dbReference>
<reference evidence="3 4" key="1">
    <citation type="submission" date="2018-08" db="EMBL/GenBank/DDBJ databases">
        <title>Erythrobacter zhengii sp.nov., a bacterium isolated from deep-sea sediment.</title>
        <authorList>
            <person name="Fang C."/>
            <person name="Wu Y.-H."/>
            <person name="Sun C."/>
            <person name="Wang H."/>
            <person name="Cheng H."/>
            <person name="Meng F.-X."/>
            <person name="Wang C.-S."/>
            <person name="Xu X.-W."/>
        </authorList>
    </citation>
    <scope>NUCLEOTIDE SEQUENCE [LARGE SCALE GENOMIC DNA]</scope>
    <source>
        <strain evidence="3 4">V18</strain>
    </source>
</reference>
<evidence type="ECO:0000259" key="2">
    <source>
        <dbReference type="Pfam" id="PF07811"/>
    </source>
</evidence>
<feature type="domain" description="TadE-like" evidence="2">
    <location>
        <begin position="37"/>
        <end position="79"/>
    </location>
</feature>
<comment type="caution">
    <text evidence="3">The sequence shown here is derived from an EMBL/GenBank/DDBJ whole genome shotgun (WGS) entry which is preliminary data.</text>
</comment>
<keyword evidence="1" id="KW-1133">Transmembrane helix</keyword>
<feature type="transmembrane region" description="Helical" evidence="1">
    <location>
        <begin position="43"/>
        <end position="64"/>
    </location>
</feature>
<proteinExistence type="predicted"/>